<dbReference type="InterPro" id="IPR013783">
    <property type="entry name" value="Ig-like_fold"/>
</dbReference>
<feature type="active site" description="Charge relay system" evidence="9">
    <location>
        <position position="189"/>
    </location>
</feature>
<keyword evidence="4 9" id="KW-0645">Protease</keyword>
<dbReference type="InterPro" id="IPR036852">
    <property type="entry name" value="Peptidase_S8/S53_dom_sf"/>
</dbReference>
<keyword evidence="7" id="KW-0969">Cilium</keyword>
<evidence type="ECO:0000313" key="14">
    <source>
        <dbReference type="Proteomes" id="UP000245535"/>
    </source>
</evidence>
<evidence type="ECO:0000256" key="7">
    <source>
        <dbReference type="ARBA" id="ARBA00023069"/>
    </source>
</evidence>
<evidence type="ECO:0000256" key="1">
    <source>
        <dbReference type="ARBA" id="ARBA00004138"/>
    </source>
</evidence>
<dbReference type="InterPro" id="IPR026444">
    <property type="entry name" value="Secre_tail"/>
</dbReference>
<evidence type="ECO:0000259" key="11">
    <source>
        <dbReference type="Pfam" id="PF00082"/>
    </source>
</evidence>
<reference evidence="13 14" key="1">
    <citation type="submission" date="2018-03" db="EMBL/GenBank/DDBJ databases">
        <title>Genomic Encyclopedia of Archaeal and Bacterial Type Strains, Phase II (KMG-II): from individual species to whole genera.</title>
        <authorList>
            <person name="Goeker M."/>
        </authorList>
    </citation>
    <scope>NUCLEOTIDE SEQUENCE [LARGE SCALE GENOMIC DNA]</scope>
    <source>
        <strain evidence="13 14">DSM 28229</strain>
    </source>
</reference>
<dbReference type="Pfam" id="PF00082">
    <property type="entry name" value="Peptidase_S8"/>
    <property type="match status" value="1"/>
</dbReference>
<dbReference type="GO" id="GO:0016485">
    <property type="term" value="P:protein processing"/>
    <property type="evidence" value="ECO:0007669"/>
    <property type="project" value="TreeGrafter"/>
</dbReference>
<keyword evidence="8" id="KW-0966">Cell projection</keyword>
<dbReference type="InterPro" id="IPR015500">
    <property type="entry name" value="Peptidase_S8_subtilisin-rel"/>
</dbReference>
<evidence type="ECO:0000256" key="3">
    <source>
        <dbReference type="ARBA" id="ARBA00022490"/>
    </source>
</evidence>
<protein>
    <submittedName>
        <fullName evidence="13">Putative secreted protein (Por secretion system target)</fullName>
    </submittedName>
</protein>
<feature type="signal peptide" evidence="10">
    <location>
        <begin position="1"/>
        <end position="22"/>
    </location>
</feature>
<evidence type="ECO:0000313" key="13">
    <source>
        <dbReference type="EMBL" id="PWJ43368.1"/>
    </source>
</evidence>
<sequence length="3927" mass="424900">MKRKANIFFVLFMLLFSFTLQAQYRAEQINNVVRVKFAAQIESQIIASPMKSNSSQVLSVGLRNIDRLAAEYQIREMKRVFPYAGKFEEKHRKYGLHLWYDVSFSENVSVETVLNSFEGITEVTTCTPVFKYSTGDASVVQSPNDPSFGAQWHYDNTGQTGGTVGADIKLLEAWNVQTGDDRVVVSIHDSGIDYNHEDLSGNIWVNEGEIPNNGIDDDNNGYIDDVYGWDFHYGTNDVYDYHSHGTHVAGTVAAENNNGIGVGGVAGGTGIGDGIRLMAMSLNADGSNAIYNPAPSFIYAADMGSIISQNSWGGGSYDQSLVDAINYYTAEAGSDMMNGGIVIISSGNSDSPSVDYRSELDGVMMVSATTHNDTKSWYSNYGDWVDISAPGGETSISSEGVLSTVPNNGYAFFQGTSMACPHVSGVAALVVSEYGSPSFSPATLWDMLVNTTDPIDDVNPSYQGELGSGRLNAARALGEGNDDDDNGFEPAPRLAISPDFIYKEVDEGSSTTAVIKIINAGNVDTDFSLSLGDVDWASADVTSGVIAPGESQNVTVTLDATNYTGGFNPYVEAEITSSLVATEYVGVEMYVLGDAIVASSALDLENTFVGYAIEAYLEVENNGTNYYDITNVTSDNADIEILETSFEGIRWGQSVYIPITFNPSTAGDFTGNITIEGNASNLPMSVSVVSQVLSGDPASISVAPSPLSVQAEANEEGEVEVVVTNSGDTDFSYSLNITNVEPEEELAAKVNPYQYYRLEKKGENALLNAGQVNTSGYADEYSWEDNSNGNVLYDWVDISTSDVVVSGCDDCYGTYTLNNFDFPFYNEDYSTLYVTSNGLITFGTTGITAFGNVSIPNADTPNNFIAGLWDDLRVNYAYVQEQEDHVIIQCDVYPFGGGSSFEFQYILWDNGNIKIQYKDDPDTNAQDATIGVENQDGTLGLQIAYNTTFASAGKAILIKPDVRVFDLGQISGVVAANSTDAFDVLYSTVNLEGGETYERQLDFYVDGYNYPVQELPMSLTVGVYPTINFEEEYAILGDVYVDSLVTFPVSIINEGSTTLEINSITATDATIPTYTYPLTVEVGDTLEVMASITPTVAGDFYGVLEIDSNDPYNSVTTFEVYASAINTPVYSSSETSFDWTVSFGRGDEDTLTFSNTVAESLLGYSVSIEHDEEEELLHLPALLNLEVDIYSEDRSLHSVETRTVNAIELAISSEISGKTVALPPGYSLFDFSILAEDGALQGVTWVELNELTESSLSEVDLLLLYDNVGDFNTQTLSVIKDWIMSGGGLITMGDDSGSTTNINYLLEGSGLTYNAYGTYYDEYIYDFAPHPITNSLIELYASSAGAYFEVEGSAENIVFTQNGNAFVGVATYGGGRIIGIGNESLDDYNVSYSEDHRLFANQAIAWALGGKGSWLRVSPSGGELEGVESEDLVLTYNARGLDVDTTYTATLVMNTSDPNNTVVEYPVSLTVESAPLVSASTDQVYFFEAYTGVTSSGSFSLSNAGTESVAIASLDLPENVTVLDLTFPYELAAETELEVYFNYTPAVAGSVEDSFIVTFDGDVQEDIEIEFYANVIDAALLTVSPDYIYLNMRNGEAMDTTFTLHNEGTVDLNYTMSLVEASSMAEIEKSVASMQTRWNGLDIHTIERKGIDGSVEAVSADEQAPVYIQEGDSPGFNIAVLSTPLNGSIAVDQFDIVDSLLASDKFASVTTIDVSVFTPNWNELQVFDGIVLARGDYYFYDNYYLGMVLADYVDYRGSVVTMYPEVASNEISNYWSSYRLMGGNATYSYQDDYMMVQNTTHPIFAGVDTLGLSYDSFMSKSISTYNDPEILATWASGEPLVVTAQVNGVQRTDLNYTLYSTETDINGFGKGSQGGSLLANAIEWTILQNIGSEVEWLTASKYAGSAAAGGTDEIAISVDASELHEGSYLAYAMIRSNNIYPLYGYPIAVDIYGVPELEASNLDFGTHIIGYEVEQDIVISNIGDGSTDIEQVIVTGEFELVADYELSIPYQDSVELAIKYIPESEGAVTGELILISTEGEQYSFELSAMGSFPGHISFDPQELVYNVEYASSSTETLTINNTGEGELKFQFSNFYPEDLEYGDNPNNISYIQFAKDPVKGEVDSRQGHAVVNGYGFGDGGYFFMDNYEESPSAPIYNWMDISENENAVLLDLGDDDAAGVELPFEVSLFGHRFTKAYVSSNGYLTFDPNGANLPVNQQIPDVRTPNSIVAPLWKDLNPEAGGSVHYLIGEDVLYVQYTDVPSFAGDGEYTFQVMLTRGGNMLFQYEKVEGNAYNVSVGAENYDGSQGIQVAFNTYYIEEGLAVAIYASLEYIVPNITQGTIDAGGSMDVDVTVNSLDLLGGSYYGEIWVSSLDPEQPQSIVPLYLTVTGEPSIAISEDSLIFEDSVLVGDYAYETFEIYNEGSDTLHISEVTSTSENFTALFDGLVIPPMQMAYADVMFNPSDSVFFEDTLSIVSDVDTIVSLYVFGQGKLPNVILAVSPSEIIDSLEVDTQVSHTVTLTNNGTDSLIFDLEYLGVTPVEEQMEINIPAATAPSVSRSIAKTGKVEERRSSVPQKGVPTINMEEDLSTIALTGIYAYDVSSNPFHGTFELGNPEYISLENETSAPSFTSSAITLPGNMSFLELHSGGELYEYSLVEGQEGTLINTWLLGMGDWTGITIDPTSKAIYASTATALYELVDENGLYVAEYIGDYSETYLMISITATGDGELYGYDIVNDMLYGIDKATAQLTDIGYIGFDANFGQGMAWDPTTGIVWMSAFNYDTFLPELRVVDLNTGNTGLVGYLGDSAPGGSMQVSWLAFPSAGQSFVSASIEEGVIAPGDSQDVTLTLDASDMPNGTFESALVINSNDPVSSIFEVPVTLTVSGNEPFVVLSDYELDFGNPFIFDSPEATFSILNDGDAVLLIDSISTSSSVFSVVGYPMALEIGEEVELTVSLNPAEVGSLDETLTIFSNASDVSVSLIASVRTPDVYAVVLPGELESKQPTNEVRSEVITIRNLGESTSLEWDIEIADDSWLSLDTLNGSVDALGEERVRVSFNSEGLPKGSYGTELLLTTNDPNLPSTIIPVEFEVINSLPVVANPLDTVFVDLEEEYHFVDMSEVFTDADSEEVIIVYAEIENSWAATVMEVDSGFYVTPNAVDTTSVRVVALDPEDGLVETTVDLVIEYTGENDAPEFIGTLDDVELNYEGSPFISASLEAMFVDEDELFFEVTSSDEEVAEVEIVAGLLVVTPHHIGSAEILVSVSDPFGGVVEVMFTTTVIFDGENAAPMVATSIDDMDVDLYEGTYYLDISDVFTDEDYDRLTVSVESSDEAIAMVSLDGDELRISPQRIGDSEVTLTATDGKGGIATEVFNVTVIYTGVNSLPMVLEYPENQVISLAGGENLIGIFNVFYDYDGDELEMALEVSDSSKLVAELDFNNNYLAVSPLAGGVSTITLMANDGKSEEWVAVTFDIEVIDESNNLPEFVQLEQLEIIPNQEVVVYDLASVFTDADDDVLTFNVESSDELVIATISNDSLSINATAATDAEVTLVANDGRSRDVVMSFGVHANTAPSFVAIDTIILNEIPTYHVIDLHAHISDADGDDMTMVISEEMEGLSTYLDGGNLMLTIEDEVNGTVQIDVEDTRGGTLSASFVIITNHSPEGVAQELINLVPNVTTTAFKLEDLFTDVDADALVFDVSTTDSVLVANIDGDSLFVSSIAATDAEVIVTANDEKGGVTALELNVHSNTLPTSTNDLPNIATSEVPSVHTFDLSMYFEDIDGDELVYFAETEVSSLTLAFSGDLLMVMVNEIASGTVSITAEDGRGGSVEASFSLDVITSVDDVLEASVLKQNAPNPFTTSTSIEYSISEKTQVSLRLYSAQGQFVKEVVSEEALPGDYQVEVSKDGLQTGLYFYILTVGDKQFAKRMIVE</sequence>
<evidence type="ECO:0000256" key="10">
    <source>
        <dbReference type="SAM" id="SignalP"/>
    </source>
</evidence>
<keyword evidence="6 9" id="KW-0720">Serine protease</keyword>
<feature type="active site" description="Charge relay system" evidence="9">
    <location>
        <position position="244"/>
    </location>
</feature>
<dbReference type="CDD" id="cd07473">
    <property type="entry name" value="Peptidases_S8_Subtilisin_like"/>
    <property type="match status" value="1"/>
</dbReference>
<keyword evidence="3" id="KW-0963">Cytoplasm</keyword>
<dbReference type="InterPro" id="IPR023828">
    <property type="entry name" value="Peptidase_S8_Ser-AS"/>
</dbReference>
<comment type="subcellular location">
    <subcellularLocation>
        <location evidence="1">Cell projection</location>
        <location evidence="1">Cilium</location>
    </subcellularLocation>
    <subcellularLocation>
        <location evidence="2">Cytoplasm</location>
    </subcellularLocation>
</comment>
<dbReference type="OrthoDB" id="9798386at2"/>
<dbReference type="Gene3D" id="2.60.40.10">
    <property type="entry name" value="Immunoglobulins"/>
    <property type="match status" value="8"/>
</dbReference>
<dbReference type="EMBL" id="QGDO01000002">
    <property type="protein sequence ID" value="PWJ43368.1"/>
    <property type="molecule type" value="Genomic_DNA"/>
</dbReference>
<dbReference type="SUPFAM" id="SSF63829">
    <property type="entry name" value="Calcium-dependent phosphotriesterase"/>
    <property type="match status" value="1"/>
</dbReference>
<evidence type="ECO:0000256" key="2">
    <source>
        <dbReference type="ARBA" id="ARBA00004496"/>
    </source>
</evidence>
<dbReference type="InterPro" id="IPR022398">
    <property type="entry name" value="Peptidase_S8_His-AS"/>
</dbReference>
<evidence type="ECO:0000256" key="9">
    <source>
        <dbReference type="PROSITE-ProRule" id="PRU01240"/>
    </source>
</evidence>
<dbReference type="Pfam" id="PF22544">
    <property type="entry name" value="HYDIN_VesB_CFA65-like_Ig"/>
    <property type="match status" value="1"/>
</dbReference>
<dbReference type="NCBIfam" id="NF012200">
    <property type="entry name" value="choice_anch_D"/>
    <property type="match status" value="3"/>
</dbReference>
<dbReference type="RefSeq" id="WP_109617856.1">
    <property type="nucleotide sequence ID" value="NZ_QGDO01000002.1"/>
</dbReference>
<proteinExistence type="inferred from homology"/>
<evidence type="ECO:0000259" key="12">
    <source>
        <dbReference type="Pfam" id="PF22544"/>
    </source>
</evidence>
<dbReference type="GO" id="GO:0004252">
    <property type="term" value="F:serine-type endopeptidase activity"/>
    <property type="evidence" value="ECO:0007669"/>
    <property type="project" value="UniProtKB-UniRule"/>
</dbReference>
<gene>
    <name evidence="13" type="ORF">BC781_102928</name>
</gene>
<dbReference type="GO" id="GO:0005737">
    <property type="term" value="C:cytoplasm"/>
    <property type="evidence" value="ECO:0007669"/>
    <property type="project" value="UniProtKB-SubCell"/>
</dbReference>
<evidence type="ECO:0000256" key="5">
    <source>
        <dbReference type="ARBA" id="ARBA00022801"/>
    </source>
</evidence>
<dbReference type="PROSITE" id="PS00137">
    <property type="entry name" value="SUBTILASE_HIS"/>
    <property type="match status" value="1"/>
</dbReference>
<dbReference type="PROSITE" id="PS51892">
    <property type="entry name" value="SUBTILASE"/>
    <property type="match status" value="1"/>
</dbReference>
<dbReference type="InterPro" id="IPR029062">
    <property type="entry name" value="Class_I_gatase-like"/>
</dbReference>
<evidence type="ECO:0000256" key="8">
    <source>
        <dbReference type="ARBA" id="ARBA00023273"/>
    </source>
</evidence>
<dbReference type="PROSITE" id="PS00138">
    <property type="entry name" value="SUBTILASE_SER"/>
    <property type="match status" value="1"/>
</dbReference>
<dbReference type="Proteomes" id="UP000245535">
    <property type="component" value="Unassembled WGS sequence"/>
</dbReference>
<comment type="caution">
    <text evidence="13">The sequence shown here is derived from an EMBL/GenBank/DDBJ whole genome shotgun (WGS) entry which is preliminary data.</text>
</comment>
<dbReference type="GO" id="GO:0016020">
    <property type="term" value="C:membrane"/>
    <property type="evidence" value="ECO:0007669"/>
    <property type="project" value="TreeGrafter"/>
</dbReference>
<accession>A0A315ZEV4</accession>
<feature type="chain" id="PRO_5016356315" evidence="10">
    <location>
        <begin position="23"/>
        <end position="3927"/>
    </location>
</feature>
<dbReference type="InterPro" id="IPR034204">
    <property type="entry name" value="PfSUB1-like_cat_dom"/>
</dbReference>
<dbReference type="SUPFAM" id="SSF52317">
    <property type="entry name" value="Class I glutamine amidotransferase-like"/>
    <property type="match status" value="1"/>
</dbReference>
<dbReference type="NCBIfam" id="TIGR04183">
    <property type="entry name" value="Por_Secre_tail"/>
    <property type="match status" value="1"/>
</dbReference>
<keyword evidence="5 9" id="KW-0378">Hydrolase</keyword>
<dbReference type="PANTHER" id="PTHR42884">
    <property type="entry name" value="PROPROTEIN CONVERTASE SUBTILISIN/KEXIN-RELATED"/>
    <property type="match status" value="1"/>
</dbReference>
<dbReference type="InterPro" id="IPR053879">
    <property type="entry name" value="HYDIN_VesB_CFA65-like_Ig"/>
</dbReference>
<dbReference type="SUPFAM" id="SSF52743">
    <property type="entry name" value="Subtilisin-like"/>
    <property type="match status" value="1"/>
</dbReference>
<evidence type="ECO:0000256" key="6">
    <source>
        <dbReference type="ARBA" id="ARBA00022825"/>
    </source>
</evidence>
<keyword evidence="10" id="KW-0732">Signal</keyword>
<dbReference type="InterPro" id="IPR000209">
    <property type="entry name" value="Peptidase_S8/S53_dom"/>
</dbReference>
<feature type="domain" description="HYDIN/VesB/CFA65-like Ig-like" evidence="12">
    <location>
        <begin position="2891"/>
        <end position="2973"/>
    </location>
</feature>
<evidence type="ECO:0000256" key="4">
    <source>
        <dbReference type="ARBA" id="ARBA00022670"/>
    </source>
</evidence>
<keyword evidence="14" id="KW-1185">Reference proteome</keyword>
<feature type="active site" description="Charge relay system" evidence="9">
    <location>
        <position position="417"/>
    </location>
</feature>
<feature type="domain" description="Peptidase S8/S53" evidence="11">
    <location>
        <begin position="181"/>
        <end position="456"/>
    </location>
</feature>
<dbReference type="PANTHER" id="PTHR42884:SF14">
    <property type="entry name" value="NEUROENDOCRINE CONVERTASE 1"/>
    <property type="match status" value="1"/>
</dbReference>
<comment type="similarity">
    <text evidence="9">Belongs to the peptidase S8 family.</text>
</comment>
<dbReference type="Gene3D" id="3.40.50.200">
    <property type="entry name" value="Peptidase S8/S53 domain"/>
    <property type="match status" value="1"/>
</dbReference>
<organism evidence="13 14">
    <name type="scientific">Sediminitomix flava</name>
    <dbReference type="NCBI Taxonomy" id="379075"/>
    <lineage>
        <taxon>Bacteria</taxon>
        <taxon>Pseudomonadati</taxon>
        <taxon>Bacteroidota</taxon>
        <taxon>Cytophagia</taxon>
        <taxon>Cytophagales</taxon>
        <taxon>Flammeovirgaceae</taxon>
        <taxon>Sediminitomix</taxon>
    </lineage>
</organism>
<name>A0A315ZEV4_SEDFL</name>
<dbReference type="PRINTS" id="PR00723">
    <property type="entry name" value="SUBTILISIN"/>
</dbReference>